<dbReference type="Proteomes" id="UP001484179">
    <property type="component" value="Chromosome 1"/>
</dbReference>
<reference evidence="3 5" key="2">
    <citation type="submission" date="2024-04" db="EMBL/GenBank/DDBJ databases">
        <title>Biological Control Activity of Plant Growth Promoting Rhizobacteria Burkholderia pyrrocinia BX1 against Tobacco black shank Introduction Tobacco black shank (TBS) caused by the oomycete Phytophthora. nicotianae (P. nicotianae) has become a destructive soil.</title>
        <authorList>
            <person name="Liu X."/>
            <person name="Shu C."/>
        </authorList>
    </citation>
    <scope>NUCLEOTIDE SEQUENCE [LARGE SCALE GENOMIC DNA]</scope>
    <source>
        <strain evidence="3 5">BX1</strain>
    </source>
</reference>
<organism evidence="2 4">
    <name type="scientific">Burkholderia pyrrocinia</name>
    <name type="common">Pseudomonas pyrrocinia</name>
    <dbReference type="NCBI Taxonomy" id="60550"/>
    <lineage>
        <taxon>Bacteria</taxon>
        <taxon>Pseudomonadati</taxon>
        <taxon>Pseudomonadota</taxon>
        <taxon>Betaproteobacteria</taxon>
        <taxon>Burkholderiales</taxon>
        <taxon>Burkholderiaceae</taxon>
        <taxon>Burkholderia</taxon>
        <taxon>Burkholderia cepacia complex</taxon>
    </lineage>
</organism>
<protein>
    <submittedName>
        <fullName evidence="2">Uncharacterized protein</fullName>
    </submittedName>
</protein>
<dbReference type="RefSeq" id="WP_014898203.1">
    <property type="nucleotide sequence ID" value="NZ_CADEQQ010000014.1"/>
</dbReference>
<reference evidence="2 4" key="1">
    <citation type="submission" date="2018-05" db="EMBL/GenBank/DDBJ databases">
        <title>Comparative genomics of bacterial root endophytes of switchgrass collected from native prairies over two seasons.</title>
        <authorList>
            <person name="Tang Y."/>
        </authorList>
    </citation>
    <scope>NUCLEOTIDE SEQUENCE [LARGE SCALE GENOMIC DNA]</scope>
    <source>
        <strain evidence="2 4">NFIX32</strain>
    </source>
</reference>
<evidence type="ECO:0000313" key="4">
    <source>
        <dbReference type="Proteomes" id="UP000247755"/>
    </source>
</evidence>
<keyword evidence="1" id="KW-0812">Transmembrane</keyword>
<keyword evidence="1" id="KW-1133">Transmembrane helix</keyword>
<dbReference type="AlphaFoldDB" id="A0A087NNY7"/>
<evidence type="ECO:0000313" key="5">
    <source>
        <dbReference type="Proteomes" id="UP001484179"/>
    </source>
</evidence>
<sequence>MSDFLDQYPMLIFALEAFVALALLIFIVVWTSSGRKKHARNNDRQPR</sequence>
<gene>
    <name evidence="2" type="ORF">NA66_102090</name>
    <name evidence="3" type="ORF">WN985_02365</name>
</gene>
<dbReference type="EMBL" id="QJJY01000020">
    <property type="protein sequence ID" value="PXX27643.1"/>
    <property type="molecule type" value="Genomic_DNA"/>
</dbReference>
<evidence type="ECO:0000313" key="2">
    <source>
        <dbReference type="EMBL" id="PXX27643.1"/>
    </source>
</evidence>
<evidence type="ECO:0000313" key="3">
    <source>
        <dbReference type="EMBL" id="WZW54537.1"/>
    </source>
</evidence>
<name>A0A087NNY7_BURPY</name>
<proteinExistence type="predicted"/>
<keyword evidence="1" id="KW-0472">Membrane</keyword>
<feature type="transmembrane region" description="Helical" evidence="1">
    <location>
        <begin position="12"/>
        <end position="30"/>
    </location>
</feature>
<dbReference type="EMBL" id="CP150849">
    <property type="protein sequence ID" value="WZW54537.1"/>
    <property type="molecule type" value="Genomic_DNA"/>
</dbReference>
<keyword evidence="5" id="KW-1185">Reference proteome</keyword>
<dbReference type="Proteomes" id="UP000247755">
    <property type="component" value="Unassembled WGS sequence"/>
</dbReference>
<accession>A0A087NNY7</accession>
<evidence type="ECO:0000256" key="1">
    <source>
        <dbReference type="SAM" id="Phobius"/>
    </source>
</evidence>